<evidence type="ECO:0000256" key="4">
    <source>
        <dbReference type="PROSITE-ProRule" id="PRU01006"/>
    </source>
</evidence>
<dbReference type="InterPro" id="IPR019452">
    <property type="entry name" value="VPS39/TGF_beta_rcpt-assoc_1"/>
</dbReference>
<comment type="subcellular location">
    <subcellularLocation>
        <location evidence="1">Endomembrane system</location>
        <topology evidence="1">Peripheral membrane protein</topology>
    </subcellularLocation>
</comment>
<keyword evidence="2" id="KW-0472">Membrane</keyword>
<dbReference type="InterPro" id="IPR000547">
    <property type="entry name" value="Clathrin_H-chain/VPS_repeat"/>
</dbReference>
<dbReference type="Proteomes" id="UP000308652">
    <property type="component" value="Unassembled WGS sequence"/>
</dbReference>
<dbReference type="GO" id="GO:0034058">
    <property type="term" value="P:endosomal vesicle fusion"/>
    <property type="evidence" value="ECO:0007669"/>
    <property type="project" value="TreeGrafter"/>
</dbReference>
<evidence type="ECO:0000256" key="3">
    <source>
        <dbReference type="ARBA" id="ARBA00038201"/>
    </source>
</evidence>
<dbReference type="AlphaFoldDB" id="A0A5C3LT35"/>
<evidence type="ECO:0000313" key="6">
    <source>
        <dbReference type="EMBL" id="TFK35543.1"/>
    </source>
</evidence>
<dbReference type="GO" id="GO:0000329">
    <property type="term" value="C:fungal-type vacuole membrane"/>
    <property type="evidence" value="ECO:0007669"/>
    <property type="project" value="TreeGrafter"/>
</dbReference>
<dbReference type="STRING" id="68775.A0A5C3LT35"/>
<dbReference type="GO" id="GO:0006886">
    <property type="term" value="P:intracellular protein transport"/>
    <property type="evidence" value="ECO:0007669"/>
    <property type="project" value="UniProtKB-UniRule"/>
</dbReference>
<dbReference type="GO" id="GO:0012505">
    <property type="term" value="C:endomembrane system"/>
    <property type="evidence" value="ECO:0007669"/>
    <property type="project" value="UniProtKB-SubCell"/>
</dbReference>
<dbReference type="EMBL" id="ML213620">
    <property type="protein sequence ID" value="TFK35543.1"/>
    <property type="molecule type" value="Genomic_DNA"/>
</dbReference>
<evidence type="ECO:0000259" key="5">
    <source>
        <dbReference type="PROSITE" id="PS50219"/>
    </source>
</evidence>
<dbReference type="PROSITE" id="PS50219">
    <property type="entry name" value="CNH"/>
    <property type="match status" value="1"/>
</dbReference>
<evidence type="ECO:0000256" key="1">
    <source>
        <dbReference type="ARBA" id="ARBA00004184"/>
    </source>
</evidence>
<keyword evidence="7" id="KW-1185">Reference proteome</keyword>
<dbReference type="Pfam" id="PF00637">
    <property type="entry name" value="Clathrin"/>
    <property type="match status" value="1"/>
</dbReference>
<organism evidence="6 7">
    <name type="scientific">Crucibulum laeve</name>
    <dbReference type="NCBI Taxonomy" id="68775"/>
    <lineage>
        <taxon>Eukaryota</taxon>
        <taxon>Fungi</taxon>
        <taxon>Dikarya</taxon>
        <taxon>Basidiomycota</taxon>
        <taxon>Agaricomycotina</taxon>
        <taxon>Agaricomycetes</taxon>
        <taxon>Agaricomycetidae</taxon>
        <taxon>Agaricales</taxon>
        <taxon>Agaricineae</taxon>
        <taxon>Nidulariaceae</taxon>
        <taxon>Crucibulum</taxon>
    </lineage>
</organism>
<dbReference type="PROSITE" id="PS50236">
    <property type="entry name" value="CHCR"/>
    <property type="match status" value="1"/>
</dbReference>
<reference evidence="6 7" key="1">
    <citation type="journal article" date="2019" name="Nat. Ecol. Evol.">
        <title>Megaphylogeny resolves global patterns of mushroom evolution.</title>
        <authorList>
            <person name="Varga T."/>
            <person name="Krizsan K."/>
            <person name="Foldi C."/>
            <person name="Dima B."/>
            <person name="Sanchez-Garcia M."/>
            <person name="Sanchez-Ramirez S."/>
            <person name="Szollosi G.J."/>
            <person name="Szarkandi J.G."/>
            <person name="Papp V."/>
            <person name="Albert L."/>
            <person name="Andreopoulos W."/>
            <person name="Angelini C."/>
            <person name="Antonin V."/>
            <person name="Barry K.W."/>
            <person name="Bougher N.L."/>
            <person name="Buchanan P."/>
            <person name="Buyck B."/>
            <person name="Bense V."/>
            <person name="Catcheside P."/>
            <person name="Chovatia M."/>
            <person name="Cooper J."/>
            <person name="Damon W."/>
            <person name="Desjardin D."/>
            <person name="Finy P."/>
            <person name="Geml J."/>
            <person name="Haridas S."/>
            <person name="Hughes K."/>
            <person name="Justo A."/>
            <person name="Karasinski D."/>
            <person name="Kautmanova I."/>
            <person name="Kiss B."/>
            <person name="Kocsube S."/>
            <person name="Kotiranta H."/>
            <person name="LaButti K.M."/>
            <person name="Lechner B.E."/>
            <person name="Liimatainen K."/>
            <person name="Lipzen A."/>
            <person name="Lukacs Z."/>
            <person name="Mihaltcheva S."/>
            <person name="Morgado L.N."/>
            <person name="Niskanen T."/>
            <person name="Noordeloos M.E."/>
            <person name="Ohm R.A."/>
            <person name="Ortiz-Santana B."/>
            <person name="Ovrebo C."/>
            <person name="Racz N."/>
            <person name="Riley R."/>
            <person name="Savchenko A."/>
            <person name="Shiryaev A."/>
            <person name="Soop K."/>
            <person name="Spirin V."/>
            <person name="Szebenyi C."/>
            <person name="Tomsovsky M."/>
            <person name="Tulloss R.E."/>
            <person name="Uehling J."/>
            <person name="Grigoriev I.V."/>
            <person name="Vagvolgyi C."/>
            <person name="Papp T."/>
            <person name="Martin F.M."/>
            <person name="Miettinen O."/>
            <person name="Hibbett D.S."/>
            <person name="Nagy L.G."/>
        </authorList>
    </citation>
    <scope>NUCLEOTIDE SEQUENCE [LARGE SCALE GENOMIC DNA]</scope>
    <source>
        <strain evidence="6 7">CBS 166.37</strain>
    </source>
</reference>
<dbReference type="Pfam" id="PF10366">
    <property type="entry name" value="Vps39_1"/>
    <property type="match status" value="1"/>
</dbReference>
<dbReference type="InterPro" id="IPR055358">
    <property type="entry name" value="CHCR"/>
</dbReference>
<dbReference type="OrthoDB" id="5325112at2759"/>
<evidence type="ECO:0000313" key="7">
    <source>
        <dbReference type="Proteomes" id="UP000308652"/>
    </source>
</evidence>
<dbReference type="InterPro" id="IPR001180">
    <property type="entry name" value="CNH_dom"/>
</dbReference>
<sequence>MPPFLQPKLLVSGIKEKAGSLVVQGDRLYIGTSLGNLHIYGLKEKQDDGAESIQLVETKKNLTRRSIEQLGFIKDINSLVLLSESLVTLFPLPSFSPPTPLIKAKAAFSFAIHTSVQHILPESKDAHPTDADFSKPKSIPTLVTVLMVGCRRKVVIYSWKDGEPQEVKEAPLPHSPRAIAFLGPDTACFAYPTDYAMFSIPAMTAVDFTTPLPVTASTTAMGALSGLTGYMTLGLGAKAKPSLLQVSDSEALIIKDNEGLFIGPDTKPARPSNIEWPVPPDEIAFVKPYIFSVLPAGTVPAHPIDACIPSASQPAPSFIPTTVVQIRSSISLQTSQIIPFPFDTPDSGSRPVSPTSILNASVRLLTASPSAKSPLFLVTTPIDRTAAAVEGSSIWEFTMKSWVEQIDELVVMGQYADALALLDTIEEAVLPDKEQRRTRIRALNAVSQFRASQFDAAIDTFIDLDFNPAKVVALYPESVAGRLSVPPEGWIPLYGGPAPLPVDDTSSVMLGENATESEKGSTFNDRSATDLLDTITTGAGSIRGRLRGTGLGMLLPGGAKDDDTASISSKRKFVLHDDLHRSVETLVRYLANYRPKLDGALRAVNITPQNQSHTISPLSQASIEELFALPNSPLSALTPEQLLRFAQIVDTALYKSYLIIRPALLGSLCRVPNWCEVSEVEEDLRARGKFAEMRDLYNGKKMHAKALQLLRDLSEKETDMEDKLEPSISYLRKLGPEYIDQIFDSSKWIIEQDRDMAFQIFTSEDVELPRQAVANYLENIDPMLCARYLEYVIEEGNEDSPAFHDRLADIYFSMTLAAKKRNDEKSRKEVYGKLLKFIDTNDRFGVDRLYGRLSSTELYEARAILLGRLGRHDQALELYVYKLQDYLKAEEYCKRVYQPGTDTSSVFLTLLRIYLRPTVKTTADLLQPALDLIHRHNPRLDAVETLQLLPPLVTAEDVRAFLIEALRAPIFDTRVVRNISKARNDQLSRRLIALQSKRVKVTDSRICPQCHKRLGNSVIAVHAPRGEVTHYQCRELFSRRLNETRH</sequence>
<dbReference type="PANTHER" id="PTHR12894">
    <property type="entry name" value="CNH DOMAIN CONTAINING"/>
    <property type="match status" value="1"/>
</dbReference>
<dbReference type="PANTHER" id="PTHR12894:SF49">
    <property type="entry name" value="VAM6_VPS39-LIKE PROTEIN"/>
    <property type="match status" value="1"/>
</dbReference>
<name>A0A5C3LT35_9AGAR</name>
<dbReference type="Pfam" id="PF10367">
    <property type="entry name" value="zf-Vps39_C"/>
    <property type="match status" value="1"/>
</dbReference>
<gene>
    <name evidence="6" type="ORF">BDQ12DRAFT_634973</name>
</gene>
<dbReference type="InterPro" id="IPR019453">
    <property type="entry name" value="VPS39/TGFA1_Znf"/>
</dbReference>
<accession>A0A5C3LT35</accession>
<feature type="repeat" description="CHCR" evidence="4">
    <location>
        <begin position="760"/>
        <end position="919"/>
    </location>
</feature>
<proteinExistence type="inferred from homology"/>
<dbReference type="InterPro" id="IPR032914">
    <property type="entry name" value="Vam6/VPS39/TRAP1"/>
</dbReference>
<feature type="domain" description="CNH" evidence="5">
    <location>
        <begin position="13"/>
        <end position="353"/>
    </location>
</feature>
<dbReference type="Pfam" id="PF00780">
    <property type="entry name" value="CNH"/>
    <property type="match status" value="1"/>
</dbReference>
<comment type="similarity">
    <text evidence="3">Belongs to the VAM6/VPS39 family.</text>
</comment>
<evidence type="ECO:0000256" key="2">
    <source>
        <dbReference type="ARBA" id="ARBA00023136"/>
    </source>
</evidence>
<protein>
    <recommendedName>
        <fullName evidence="5">CNH domain-containing protein</fullName>
    </recommendedName>
</protein>
<dbReference type="GO" id="GO:0006914">
    <property type="term" value="P:autophagy"/>
    <property type="evidence" value="ECO:0007669"/>
    <property type="project" value="TreeGrafter"/>
</dbReference>